<gene>
    <name evidence="3" type="ORF">KUTeg_020002</name>
</gene>
<evidence type="ECO:0000256" key="2">
    <source>
        <dbReference type="SAM" id="MobiDB-lite"/>
    </source>
</evidence>
<keyword evidence="1" id="KW-0040">ANK repeat</keyword>
<dbReference type="SUPFAM" id="SSF54236">
    <property type="entry name" value="Ubiquitin-like"/>
    <property type="match status" value="1"/>
</dbReference>
<dbReference type="Gene3D" id="1.25.40.20">
    <property type="entry name" value="Ankyrin repeat-containing domain"/>
    <property type="match status" value="1"/>
</dbReference>
<dbReference type="PANTHER" id="PTHR22677">
    <property type="entry name" value="ANKYRIN REPEAT DOMAIN-CONTAINING PROTEIN 60"/>
    <property type="match status" value="1"/>
</dbReference>
<dbReference type="PROSITE" id="PS50088">
    <property type="entry name" value="ANK_REPEAT"/>
    <property type="match status" value="1"/>
</dbReference>
<evidence type="ECO:0000313" key="4">
    <source>
        <dbReference type="Proteomes" id="UP001217089"/>
    </source>
</evidence>
<dbReference type="PROSITE" id="PS50297">
    <property type="entry name" value="ANK_REP_REGION"/>
    <property type="match status" value="1"/>
</dbReference>
<proteinExistence type="predicted"/>
<evidence type="ECO:0000256" key="1">
    <source>
        <dbReference type="PROSITE-ProRule" id="PRU00023"/>
    </source>
</evidence>
<dbReference type="SUPFAM" id="SSF48403">
    <property type="entry name" value="Ankyrin repeat"/>
    <property type="match status" value="1"/>
</dbReference>
<feature type="repeat" description="ANK" evidence="1">
    <location>
        <begin position="167"/>
        <end position="199"/>
    </location>
</feature>
<dbReference type="InterPro" id="IPR002110">
    <property type="entry name" value="Ankyrin_rpt"/>
</dbReference>
<organism evidence="3 4">
    <name type="scientific">Tegillarca granosa</name>
    <name type="common">Malaysian cockle</name>
    <name type="synonym">Anadara granosa</name>
    <dbReference type="NCBI Taxonomy" id="220873"/>
    <lineage>
        <taxon>Eukaryota</taxon>
        <taxon>Metazoa</taxon>
        <taxon>Spiralia</taxon>
        <taxon>Lophotrochozoa</taxon>
        <taxon>Mollusca</taxon>
        <taxon>Bivalvia</taxon>
        <taxon>Autobranchia</taxon>
        <taxon>Pteriomorphia</taxon>
        <taxon>Arcoida</taxon>
        <taxon>Arcoidea</taxon>
        <taxon>Arcidae</taxon>
        <taxon>Tegillarca</taxon>
    </lineage>
</organism>
<sequence length="617" mass="71094">MSSSTPKDGDRSFTLFVVLPSEDVCTLRQLVSGITVDEVKDRLELAAGIPSHLYVLVYPDGEYLFEHQRLLVKENIHDGYLLKVQLLEHWESLYLSVIRNNLEHVYHNGGVHLKGNILIGSDETGKVDHMVNDRGSVALFVASFHGLTKMCKMLLSVGVDVHGVTPFGRTPLHACVCKDNIIIAEILLEYGASPDTIDLHGVSSYSVACINNANRCVKRLRIMQLNLRGRKSSSAKYSEEMDKSIFLQRPKLSSEISKITMTASLPPERPATVHGQAYPRNKSAISNSNMKRPEQVESLRRMKRRINIAANYSNKENIEEKSGEAYKEWLKRKTKENVKFKQENNSSDEDDSDSSEDHSAFVEWLNKKKNGGNTNKRPFVRGGRPLPGLITIGSTEEGDTRNPDPVNNIRSYKNWVEGKRRSQKRHNVNRMKTVDSFMAHKRKLEEKRQKLLIAAVSYEEWMDHSEDRKTLIREILKADFDQLGVIEAEKLRKRAPKQITYDDWKDKTAKREENEKLKNELQLKYQQEKEKWRKELLRSSRAISHDDWVKLKVNQNNKAESIPNDNLEQAEKDSVVYEKWLDTKHIEEINTLQSQIQEERKVIENYQQRMANLISCQ</sequence>
<dbReference type="SMART" id="SM00248">
    <property type="entry name" value="ANK"/>
    <property type="match status" value="2"/>
</dbReference>
<dbReference type="PANTHER" id="PTHR22677:SF4">
    <property type="entry name" value="USHER SYNDROME TYPE-1G PROTEIN-LIKE PROTEIN"/>
    <property type="match status" value="1"/>
</dbReference>
<dbReference type="Pfam" id="PF12796">
    <property type="entry name" value="Ank_2"/>
    <property type="match status" value="1"/>
</dbReference>
<dbReference type="InterPro" id="IPR036770">
    <property type="entry name" value="Ankyrin_rpt-contain_sf"/>
</dbReference>
<feature type="region of interest" description="Disordered" evidence="2">
    <location>
        <begin position="364"/>
        <end position="387"/>
    </location>
</feature>
<dbReference type="EMBL" id="JARBDR010000917">
    <property type="protein sequence ID" value="KAJ8303606.1"/>
    <property type="molecule type" value="Genomic_DNA"/>
</dbReference>
<evidence type="ECO:0000313" key="3">
    <source>
        <dbReference type="EMBL" id="KAJ8303606.1"/>
    </source>
</evidence>
<name>A0ABQ9EE26_TEGGR</name>
<accession>A0ABQ9EE26</accession>
<dbReference type="Proteomes" id="UP001217089">
    <property type="component" value="Unassembled WGS sequence"/>
</dbReference>
<comment type="caution">
    <text evidence="3">The sequence shown here is derived from an EMBL/GenBank/DDBJ whole genome shotgun (WGS) entry which is preliminary data.</text>
</comment>
<keyword evidence="4" id="KW-1185">Reference proteome</keyword>
<reference evidence="3 4" key="1">
    <citation type="submission" date="2022-12" db="EMBL/GenBank/DDBJ databases">
        <title>Chromosome-level genome of Tegillarca granosa.</title>
        <authorList>
            <person name="Kim J."/>
        </authorList>
    </citation>
    <scope>NUCLEOTIDE SEQUENCE [LARGE SCALE GENOMIC DNA]</scope>
    <source>
        <strain evidence="3">Teg-2019</strain>
        <tissue evidence="3">Adductor muscle</tissue>
    </source>
</reference>
<dbReference type="InterPro" id="IPR039323">
    <property type="entry name" value="ANKRD_45/46/60"/>
</dbReference>
<protein>
    <submittedName>
        <fullName evidence="3">Uncharacterized protein</fullName>
    </submittedName>
</protein>
<dbReference type="InterPro" id="IPR029071">
    <property type="entry name" value="Ubiquitin-like_domsf"/>
</dbReference>